<comment type="caution">
    <text evidence="3">The sequence shown here is derived from an EMBL/GenBank/DDBJ whole genome shotgun (WGS) entry which is preliminary data.</text>
</comment>
<dbReference type="Proteomes" id="UP000827092">
    <property type="component" value="Unassembled WGS sequence"/>
</dbReference>
<dbReference type="EMBL" id="JAFNEN010001294">
    <property type="protein sequence ID" value="KAG8174176.1"/>
    <property type="molecule type" value="Genomic_DNA"/>
</dbReference>
<protein>
    <recommendedName>
        <fullName evidence="2">Latrotoxin C-terminal domain-containing protein</fullName>
    </recommendedName>
</protein>
<evidence type="ECO:0000256" key="1">
    <source>
        <dbReference type="SAM" id="MobiDB-lite"/>
    </source>
</evidence>
<dbReference type="AlphaFoldDB" id="A0AAV6TRC2"/>
<evidence type="ECO:0000313" key="3">
    <source>
        <dbReference type="EMBL" id="KAG8174176.1"/>
    </source>
</evidence>
<name>A0AAV6TRC2_9ARAC</name>
<evidence type="ECO:0000259" key="2">
    <source>
        <dbReference type="Pfam" id="PF15658"/>
    </source>
</evidence>
<dbReference type="InterPro" id="IPR028047">
    <property type="entry name" value="Latrotoxin_C_dom"/>
</dbReference>
<feature type="domain" description="Latrotoxin C-terminal" evidence="2">
    <location>
        <begin position="896"/>
        <end position="996"/>
    </location>
</feature>
<gene>
    <name evidence="3" type="ORF">JTE90_005895</name>
</gene>
<sequence>MAPSKEIEERMEVKEHNNQLVKNAIEFLKNNTDFARYVFPSIKEKKEQFLRSLQGNKLSVDDCKRYTCKLEYEKNINMLPKPSDQLQVTRVYNVTFPLFESSFIDLREKERYIKISDSVPDEGSLFCVEGTVSKNLMIHVYTHVGMIPIEHTAVEPGSSKVKFLCEGAVGVEYKTNRTGNKTLIALDEGIDTAIGTPDSSNFFIVNNGYKNYTGGNKDDAFILQANNITGILNGMGGIDTLDLRGFGTKNNEYALIDTQGSVCSRNDEYSESYECTYRLKTSYINQIYGRKSKADRIHFVENLEYVDGLGGENSNKQDYVKIPYDLNKNPTVVLRGYTKVFLLEKSNKSVNFIDYIIPRGEHSESSVSFSFKGPIQHRFHFDYSISNLREINIGKDDITFNFFDQSKEFNVTLINSYDNSRRKYTDFPVNARYLFQDNTEVKILNRNNFYAEQSINKTVEETISEYAAIANRLKMTMQFTLPNNETVLVGHGAHEVMHNNPLYKSHLVGNGGENVYVITSAFDTAIPEVTLYNLNTGDFTDTLDLRKVIEQAKIECPESQVSSKIYKDDNDLIIKLYSNHYFSSGRCIDLSSEFLISSVILKNALLNGWYKELRVVLNSGPMKIKGDRHPWNLEALPLIFDKDKEIIVITPNDIEEENEIVIKKEVGNYTFARLRNDLIITNVFDQGLEESQHCTILLKDFYQEQKMRTLSIKFADKEINLRQHEMQINNATNFDALQEKHKNVRGIILNTTGLQKTTTTVNPEISTHHIRHKHHNSSSRNRRAIDENREENVVSAATKTSSWINVGISWLKKPITNTYAAAKGVYSSFADYVRSGDLRRDCVNYFNVNLQQVDERQMPGAFKLDGKETAAETIFKMGEHYFSQVDNGTITLLDLLIRKITGQKYISTADQHISLIEAQSYALNITEGLEKAVKQAALKSGMSMHRLNIDFGKIQKEVTGKIMGGKVNEIPGILESHIEEALPSKKAGDPGKLSPKKFNKFMTEFNRGLNIVLNQSIQQVLSSRDSILEVSDEQISLKPKSYLNDTSVQSHVTQDRGSRNQSKALIP</sequence>
<feature type="region of interest" description="Disordered" evidence="1">
    <location>
        <begin position="1046"/>
        <end position="1067"/>
    </location>
</feature>
<dbReference type="Pfam" id="PF15658">
    <property type="entry name" value="Latrotoxin_C"/>
    <property type="match status" value="1"/>
</dbReference>
<evidence type="ECO:0000313" key="4">
    <source>
        <dbReference type="Proteomes" id="UP000827092"/>
    </source>
</evidence>
<reference evidence="3 4" key="1">
    <citation type="journal article" date="2022" name="Nat. Ecol. Evol.">
        <title>A masculinizing supergene underlies an exaggerated male reproductive morph in a spider.</title>
        <authorList>
            <person name="Hendrickx F."/>
            <person name="De Corte Z."/>
            <person name="Sonet G."/>
            <person name="Van Belleghem S.M."/>
            <person name="Kostlbacher S."/>
            <person name="Vangestel C."/>
        </authorList>
    </citation>
    <scope>NUCLEOTIDE SEQUENCE [LARGE SCALE GENOMIC DNA]</scope>
    <source>
        <strain evidence="3">W744_W776</strain>
    </source>
</reference>
<proteinExistence type="predicted"/>
<accession>A0AAV6TRC2</accession>
<keyword evidence="4" id="KW-1185">Reference proteome</keyword>
<organism evidence="3 4">
    <name type="scientific">Oedothorax gibbosus</name>
    <dbReference type="NCBI Taxonomy" id="931172"/>
    <lineage>
        <taxon>Eukaryota</taxon>
        <taxon>Metazoa</taxon>
        <taxon>Ecdysozoa</taxon>
        <taxon>Arthropoda</taxon>
        <taxon>Chelicerata</taxon>
        <taxon>Arachnida</taxon>
        <taxon>Araneae</taxon>
        <taxon>Araneomorphae</taxon>
        <taxon>Entelegynae</taxon>
        <taxon>Araneoidea</taxon>
        <taxon>Linyphiidae</taxon>
        <taxon>Erigoninae</taxon>
        <taxon>Oedothorax</taxon>
    </lineage>
</organism>